<protein>
    <recommendedName>
        <fullName evidence="15">Bifunctional pantoate ligase/cytidylate kinase</fullName>
    </recommendedName>
    <domain>
        <recommendedName>
            <fullName evidence="15">Pantothenate synthetase</fullName>
            <shortName evidence="15">PS</shortName>
            <ecNumber evidence="15">6.3.2.1</ecNumber>
        </recommendedName>
        <alternativeName>
            <fullName evidence="15">Pantoate--beta-alanine ligase</fullName>
        </alternativeName>
        <alternativeName>
            <fullName evidence="15">Pantoate-activating enzyme</fullName>
        </alternativeName>
    </domain>
    <domain>
        <recommendedName>
            <fullName evidence="15">Cytidylate kinase</fullName>
            <shortName evidence="15">CK</shortName>
            <ecNumber evidence="15">2.7.4.25</ecNumber>
        </recommendedName>
        <alternativeName>
            <fullName evidence="15">Cytidine monophosphate kinase</fullName>
            <shortName evidence="15">CMP kinase</shortName>
        </alternativeName>
    </domain>
</protein>
<feature type="compositionally biased region" description="Polar residues" evidence="16">
    <location>
        <begin position="508"/>
        <end position="522"/>
    </location>
</feature>
<evidence type="ECO:0000256" key="16">
    <source>
        <dbReference type="SAM" id="MobiDB-lite"/>
    </source>
</evidence>
<comment type="similarity">
    <text evidence="15">In the N-terminal section; belongs to the pantothenate synthetase family.</text>
</comment>
<evidence type="ECO:0000256" key="2">
    <source>
        <dbReference type="ARBA" id="ARBA00009256"/>
    </source>
</evidence>
<dbReference type="Proteomes" id="UP000183940">
    <property type="component" value="Unassembled WGS sequence"/>
</dbReference>
<feature type="domain" description="Cytidylate kinase" evidence="17">
    <location>
        <begin position="314"/>
        <end position="570"/>
    </location>
</feature>
<dbReference type="NCBIfam" id="TIGR00018">
    <property type="entry name" value="panC"/>
    <property type="match status" value="1"/>
</dbReference>
<comment type="similarity">
    <text evidence="3">Belongs to the cytidylate kinase family. Type 1 subfamily.</text>
</comment>
<feature type="binding site" evidence="15">
    <location>
        <position position="204"/>
    </location>
    <ligand>
        <name>ATP</name>
        <dbReference type="ChEBI" id="CHEBI:30616"/>
    </ligand>
</feature>
<comment type="caution">
    <text evidence="18">The sequence shown here is derived from an EMBL/GenBank/DDBJ whole genome shotgun (WGS) entry which is preliminary data.</text>
</comment>
<feature type="binding site" evidence="15">
    <location>
        <begin position="54"/>
        <end position="61"/>
    </location>
    <ligand>
        <name>ATP</name>
        <dbReference type="ChEBI" id="CHEBI:30616"/>
    </ligand>
</feature>
<feature type="binding site" evidence="15">
    <location>
        <position position="85"/>
    </location>
    <ligand>
        <name>beta-alanine</name>
        <dbReference type="ChEBI" id="CHEBI:57966"/>
    </ligand>
</feature>
<feature type="binding site" evidence="15">
    <location>
        <begin position="175"/>
        <end position="178"/>
    </location>
    <ligand>
        <name>ATP</name>
        <dbReference type="ChEBI" id="CHEBI:30616"/>
    </ligand>
</feature>
<comment type="similarity">
    <text evidence="2">Belongs to the pantothenate synthetase family.</text>
</comment>
<reference evidence="18" key="1">
    <citation type="submission" date="2016-10" db="EMBL/GenBank/DDBJ databases">
        <title>CRISPR-Cas defence system in Roseofilum reptotaenium: evidence of a bacteriophage-cyanobacterium arms race in the coral black band disease.</title>
        <authorList>
            <person name="Buerger P."/>
            <person name="Wood-Charlson E.M."/>
            <person name="Weynberg K.D."/>
            <person name="Willis B."/>
            <person name="Van Oppen M.J."/>
        </authorList>
    </citation>
    <scope>NUCLEOTIDE SEQUENCE [LARGE SCALE GENOMIC DNA]</scope>
    <source>
        <strain evidence="18">AO1-A</strain>
    </source>
</reference>
<dbReference type="InterPro" id="IPR014729">
    <property type="entry name" value="Rossmann-like_a/b/a_fold"/>
</dbReference>
<accession>A0A1L9QRK5</accession>
<evidence type="ECO:0000256" key="5">
    <source>
        <dbReference type="ARBA" id="ARBA00022598"/>
    </source>
</evidence>
<keyword evidence="5 15" id="KW-0436">Ligase</keyword>
<organism evidence="18 19">
    <name type="scientific">Roseofilum reptotaenium AO1-A</name>
    <dbReference type="NCBI Taxonomy" id="1925591"/>
    <lineage>
        <taxon>Bacteria</taxon>
        <taxon>Bacillati</taxon>
        <taxon>Cyanobacteriota</taxon>
        <taxon>Cyanophyceae</taxon>
        <taxon>Desertifilales</taxon>
        <taxon>Desertifilaceae</taxon>
        <taxon>Roseofilum</taxon>
    </lineage>
</organism>
<keyword evidence="11 15" id="KW-0511">Multifunctional enzyme</keyword>
<dbReference type="NCBIfam" id="TIGR00125">
    <property type="entry name" value="cyt_tran_rel"/>
    <property type="match status" value="1"/>
</dbReference>
<feature type="region of interest" description="Disordered" evidence="16">
    <location>
        <begin position="502"/>
        <end position="525"/>
    </location>
</feature>
<evidence type="ECO:0000256" key="3">
    <source>
        <dbReference type="ARBA" id="ARBA00009427"/>
    </source>
</evidence>
<keyword evidence="4 15" id="KW-0963">Cytoplasm</keyword>
<dbReference type="Pfam" id="PF02569">
    <property type="entry name" value="Pantoate_ligase"/>
    <property type="match status" value="1"/>
</dbReference>
<dbReference type="HAMAP" id="MF_00158">
    <property type="entry name" value="PanC"/>
    <property type="match status" value="1"/>
</dbReference>
<sequence>MQETELGSILLLVNLTWYTIHNEATVHLYKTIAALQTYLRQQSPSVVLALVPTMGSLHGGHLRLIELARQESDRVIVSIFVNPLQFGPNEDLATYPRNLERDCELCRQAGADVVFAPTPEAMGIAGDSTAPTLVIPPESMTSVLCGQTRVGHFQGVATIITKLFNVVRPHRAYFGQKDAQQLAIIRQLVRDLNLGVEIIGCPTVREASGLAMSSRNQYLSDRDREEALVLYQGLKSAETAFKNGDRTREGLIGAFQAIAKTMPNVQIEYADLVDPQTLEPLQTILFEGLLSVAAKVGSTRLIDNIILCDRRPIIAIDGPAGAGKSTIARQVAEQLGLLYLDTGAMYRAVTWLVQQAGIALTDEPAIVELVSECEIRFEYSPDWSDNRDQRPCVPTSPQDLYPETAGGSSRVAYLEKGTRGLCQVFINNQNVTEVIRSLEVTAQVSAIASLGAVRQKLVEQQQLWGKRGGLVAEGRDIGTHVFPEADLKIFLTASVEERAKRRQRDYLAQSSHSSPTLPSTEQLEQDIRKRDYTDSHREISPLQKSPQAIEILTDNLSIDEVTHKIITLYESTVLRLN</sequence>
<name>A0A1L9QRK5_9CYAN</name>
<dbReference type="HAMAP" id="MF_00238">
    <property type="entry name" value="Cytidyl_kinase_type1"/>
    <property type="match status" value="1"/>
</dbReference>
<dbReference type="GO" id="GO:0036430">
    <property type="term" value="F:CMP kinase activity"/>
    <property type="evidence" value="ECO:0007669"/>
    <property type="project" value="RHEA"/>
</dbReference>
<dbReference type="GO" id="GO:0005829">
    <property type="term" value="C:cytosol"/>
    <property type="evidence" value="ECO:0007669"/>
    <property type="project" value="TreeGrafter"/>
</dbReference>
<comment type="catalytic activity">
    <reaction evidence="14 15">
        <text>CMP + ATP = CDP + ADP</text>
        <dbReference type="Rhea" id="RHEA:11600"/>
        <dbReference type="ChEBI" id="CHEBI:30616"/>
        <dbReference type="ChEBI" id="CHEBI:58069"/>
        <dbReference type="ChEBI" id="CHEBI:60377"/>
        <dbReference type="ChEBI" id="CHEBI:456216"/>
        <dbReference type="EC" id="2.7.4.25"/>
    </reaction>
</comment>
<dbReference type="GO" id="GO:0004592">
    <property type="term" value="F:pantoate-beta-alanine ligase activity"/>
    <property type="evidence" value="ECO:0007669"/>
    <property type="project" value="UniProtKB-UniRule"/>
</dbReference>
<dbReference type="NCBIfam" id="TIGR00017">
    <property type="entry name" value="cmk"/>
    <property type="match status" value="1"/>
</dbReference>
<dbReference type="GO" id="GO:0006220">
    <property type="term" value="P:pyrimidine nucleotide metabolic process"/>
    <property type="evidence" value="ECO:0007669"/>
    <property type="project" value="UniProtKB-UniRule"/>
</dbReference>
<dbReference type="PANTHER" id="PTHR21299">
    <property type="entry name" value="CYTIDYLATE KINASE/PANTOATE-BETA-ALANINE LIGASE"/>
    <property type="match status" value="1"/>
</dbReference>
<keyword evidence="8 15" id="KW-0547">Nucleotide-binding</keyword>
<comment type="catalytic activity">
    <reaction evidence="12 15">
        <text>dCMP + ATP = dCDP + ADP</text>
        <dbReference type="Rhea" id="RHEA:25094"/>
        <dbReference type="ChEBI" id="CHEBI:30616"/>
        <dbReference type="ChEBI" id="CHEBI:57566"/>
        <dbReference type="ChEBI" id="CHEBI:58593"/>
        <dbReference type="ChEBI" id="CHEBI:456216"/>
        <dbReference type="EC" id="2.7.4.25"/>
    </reaction>
</comment>
<dbReference type="GO" id="GO:0036431">
    <property type="term" value="F:dCMP kinase activity"/>
    <property type="evidence" value="ECO:0007669"/>
    <property type="project" value="InterPro"/>
</dbReference>
<evidence type="ECO:0000256" key="12">
    <source>
        <dbReference type="ARBA" id="ARBA00047615"/>
    </source>
</evidence>
<evidence type="ECO:0000256" key="4">
    <source>
        <dbReference type="ARBA" id="ARBA00022490"/>
    </source>
</evidence>
<dbReference type="InterPro" id="IPR024894">
    <property type="entry name" value="Pantoate_ligase/cytidylate_kin"/>
</dbReference>
<feature type="binding site" evidence="15">
    <location>
        <position position="181"/>
    </location>
    <ligand>
        <name>(R)-pantoate</name>
        <dbReference type="ChEBI" id="CHEBI:15980"/>
    </ligand>
</feature>
<dbReference type="EC" id="6.3.2.1" evidence="15"/>
<feature type="region of interest" description="Cytidylate kinase" evidence="15">
    <location>
        <begin position="306"/>
        <end position="577"/>
    </location>
</feature>
<evidence type="ECO:0000256" key="9">
    <source>
        <dbReference type="ARBA" id="ARBA00022777"/>
    </source>
</evidence>
<dbReference type="InterPro" id="IPR003721">
    <property type="entry name" value="Pantoate_ligase"/>
</dbReference>
<dbReference type="STRING" id="1925591.BI308_12315"/>
<dbReference type="InterPro" id="IPR004821">
    <property type="entry name" value="Cyt_trans-like"/>
</dbReference>
<evidence type="ECO:0000256" key="1">
    <source>
        <dbReference type="ARBA" id="ARBA00004990"/>
    </source>
</evidence>
<keyword evidence="10 15" id="KW-0067">ATP-binding</keyword>
<evidence type="ECO:0000256" key="14">
    <source>
        <dbReference type="ARBA" id="ARBA00048478"/>
    </source>
</evidence>
<feature type="active site" description="Proton donor" evidence="15">
    <location>
        <position position="61"/>
    </location>
</feature>
<dbReference type="InterPro" id="IPR011994">
    <property type="entry name" value="Cytidylate_kinase_dom"/>
</dbReference>
<dbReference type="InterPro" id="IPR027417">
    <property type="entry name" value="P-loop_NTPase"/>
</dbReference>
<keyword evidence="9 15" id="KW-0418">Kinase</keyword>
<feature type="binding site" evidence="15">
    <location>
        <begin position="212"/>
        <end position="215"/>
    </location>
    <ligand>
        <name>ATP</name>
        <dbReference type="ChEBI" id="CHEBI:30616"/>
    </ligand>
</feature>
<dbReference type="GO" id="GO:0015940">
    <property type="term" value="P:pantothenate biosynthetic process"/>
    <property type="evidence" value="ECO:0007669"/>
    <property type="project" value="UniProtKB-UniRule"/>
</dbReference>
<dbReference type="AlphaFoldDB" id="A0A1L9QRK5"/>
<proteinExistence type="inferred from homology"/>
<dbReference type="PANTHER" id="PTHR21299:SF2">
    <property type="entry name" value="CYTIDYLATE KINASE"/>
    <property type="match status" value="1"/>
</dbReference>
<dbReference type="CDD" id="cd00560">
    <property type="entry name" value="PanC"/>
    <property type="match status" value="1"/>
</dbReference>
<feature type="binding site" evidence="15">
    <location>
        <position position="85"/>
    </location>
    <ligand>
        <name>(R)-pantoate</name>
        <dbReference type="ChEBI" id="CHEBI:15980"/>
    </ligand>
</feature>
<evidence type="ECO:0000313" key="19">
    <source>
        <dbReference type="Proteomes" id="UP000183940"/>
    </source>
</evidence>
<evidence type="ECO:0000259" key="17">
    <source>
        <dbReference type="Pfam" id="PF02224"/>
    </source>
</evidence>
<dbReference type="SUPFAM" id="SSF52374">
    <property type="entry name" value="Nucleotidylyl transferase"/>
    <property type="match status" value="1"/>
</dbReference>
<keyword evidence="7 15" id="KW-0808">Transferase</keyword>
<feature type="region of interest" description="Pantoate--beta-alanine ligase" evidence="15">
    <location>
        <begin position="1"/>
        <end position="305"/>
    </location>
</feature>
<dbReference type="HAMAP" id="MF_01349">
    <property type="entry name" value="PanCY"/>
    <property type="match status" value="1"/>
</dbReference>
<comment type="pathway">
    <text evidence="1 15">Cofactor biosynthesis; (R)-pantothenate biosynthesis; (R)-pantothenate from (R)-pantoate and beta-alanine: step 1/1.</text>
</comment>
<evidence type="ECO:0000256" key="8">
    <source>
        <dbReference type="ARBA" id="ARBA00022741"/>
    </source>
</evidence>
<comment type="similarity">
    <text evidence="15">In the C-terminal section; belongs to the cytidylate kinase family. Type 1 subfamily.</text>
</comment>
<evidence type="ECO:0000256" key="13">
    <source>
        <dbReference type="ARBA" id="ARBA00048258"/>
    </source>
</evidence>
<dbReference type="EC" id="2.7.4.25" evidence="15"/>
<dbReference type="UniPathway" id="UPA00028">
    <property type="reaction ID" value="UER00005"/>
</dbReference>
<comment type="subcellular location">
    <subcellularLocation>
        <location evidence="15">Cytoplasm</location>
    </subcellularLocation>
</comment>
<dbReference type="Gene3D" id="3.30.1300.10">
    <property type="entry name" value="Pantoate-beta-alanine ligase, C-terminal domain"/>
    <property type="match status" value="1"/>
</dbReference>
<dbReference type="Gene3D" id="3.40.50.620">
    <property type="entry name" value="HUPs"/>
    <property type="match status" value="1"/>
</dbReference>
<dbReference type="SUPFAM" id="SSF52540">
    <property type="entry name" value="P-loop containing nucleoside triphosphate hydrolases"/>
    <property type="match status" value="1"/>
</dbReference>
<keyword evidence="6 15" id="KW-0566">Pantothenate biosynthesis</keyword>
<evidence type="ECO:0000256" key="7">
    <source>
        <dbReference type="ARBA" id="ARBA00022679"/>
    </source>
</evidence>
<evidence type="ECO:0000256" key="11">
    <source>
        <dbReference type="ARBA" id="ARBA00023268"/>
    </source>
</evidence>
<evidence type="ECO:0000256" key="10">
    <source>
        <dbReference type="ARBA" id="ARBA00022840"/>
    </source>
</evidence>
<evidence type="ECO:0000256" key="6">
    <source>
        <dbReference type="ARBA" id="ARBA00022655"/>
    </source>
</evidence>
<evidence type="ECO:0000256" key="15">
    <source>
        <dbReference type="HAMAP-Rule" id="MF_01349"/>
    </source>
</evidence>
<dbReference type="CDD" id="cd02020">
    <property type="entry name" value="CMPK"/>
    <property type="match status" value="1"/>
</dbReference>
<comment type="function">
    <text evidence="15">Catalyzes the condensation of pantoate with beta-alanine in an ATP-dependent reaction via a pantoyl-adenylate intermediate.</text>
</comment>
<dbReference type="Pfam" id="PF02224">
    <property type="entry name" value="Cytidylate_kin"/>
    <property type="match status" value="1"/>
</dbReference>
<dbReference type="InterPro" id="IPR042176">
    <property type="entry name" value="Pantoate_ligase_C"/>
</dbReference>
<keyword evidence="19" id="KW-1185">Reference proteome</keyword>
<dbReference type="GO" id="GO:0015949">
    <property type="term" value="P:nucleobase-containing small molecule interconversion"/>
    <property type="evidence" value="ECO:0007669"/>
    <property type="project" value="TreeGrafter"/>
</dbReference>
<gene>
    <name evidence="15" type="primary">panC/cmk</name>
    <name evidence="18" type="ORF">BI308_12315</name>
</gene>
<dbReference type="GO" id="GO:0005524">
    <property type="term" value="F:ATP binding"/>
    <property type="evidence" value="ECO:0007669"/>
    <property type="project" value="UniProtKB-UniRule"/>
</dbReference>
<dbReference type="EMBL" id="MLAW01000019">
    <property type="protein sequence ID" value="OJJ25262.1"/>
    <property type="molecule type" value="Genomic_DNA"/>
</dbReference>
<dbReference type="Gene3D" id="3.40.50.300">
    <property type="entry name" value="P-loop containing nucleotide triphosphate hydrolases"/>
    <property type="match status" value="1"/>
</dbReference>
<comment type="function">
    <text evidence="15">Catalyzes the transfer of a phosphate group from ATP to either CMP or dCMP to form CDP or dCDP and ADP, respectively.</text>
</comment>
<evidence type="ECO:0000313" key="18">
    <source>
        <dbReference type="EMBL" id="OJJ25262.1"/>
    </source>
</evidence>
<comment type="catalytic activity">
    <reaction evidence="13 15">
        <text>(R)-pantoate + beta-alanine + ATP = (R)-pantothenate + AMP + diphosphate + H(+)</text>
        <dbReference type="Rhea" id="RHEA:10912"/>
        <dbReference type="ChEBI" id="CHEBI:15378"/>
        <dbReference type="ChEBI" id="CHEBI:15980"/>
        <dbReference type="ChEBI" id="CHEBI:29032"/>
        <dbReference type="ChEBI" id="CHEBI:30616"/>
        <dbReference type="ChEBI" id="CHEBI:33019"/>
        <dbReference type="ChEBI" id="CHEBI:57966"/>
        <dbReference type="ChEBI" id="CHEBI:456215"/>
        <dbReference type="EC" id="6.3.2.1"/>
    </reaction>
</comment>
<dbReference type="InterPro" id="IPR003136">
    <property type="entry name" value="Cytidylate_kin"/>
</dbReference>